<reference evidence="2" key="2">
    <citation type="submission" date="2020-09" db="EMBL/GenBank/DDBJ databases">
        <authorList>
            <person name="Sun Q."/>
            <person name="Zhou Y."/>
        </authorList>
    </citation>
    <scope>NUCLEOTIDE SEQUENCE</scope>
    <source>
        <strain evidence="2">CGMCC 4.7403</strain>
    </source>
</reference>
<organism evidence="2 3">
    <name type="scientific">Streptomyces capitiformicae</name>
    <dbReference type="NCBI Taxonomy" id="2014920"/>
    <lineage>
        <taxon>Bacteria</taxon>
        <taxon>Bacillati</taxon>
        <taxon>Actinomycetota</taxon>
        <taxon>Actinomycetes</taxon>
        <taxon>Kitasatosporales</taxon>
        <taxon>Streptomycetaceae</taxon>
        <taxon>Streptomyces</taxon>
    </lineage>
</organism>
<dbReference type="RefSeq" id="WP_189780348.1">
    <property type="nucleotide sequence ID" value="NZ_BNAT01000001.1"/>
</dbReference>
<dbReference type="Proteomes" id="UP000603227">
    <property type="component" value="Unassembled WGS sequence"/>
</dbReference>
<feature type="region of interest" description="Disordered" evidence="1">
    <location>
        <begin position="63"/>
        <end position="94"/>
    </location>
</feature>
<comment type="caution">
    <text evidence="2">The sequence shown here is derived from an EMBL/GenBank/DDBJ whole genome shotgun (WGS) entry which is preliminary data.</text>
</comment>
<proteinExistence type="predicted"/>
<dbReference type="AlphaFoldDB" id="A0A919L2Z9"/>
<evidence type="ECO:0000313" key="2">
    <source>
        <dbReference type="EMBL" id="GHH80831.1"/>
    </source>
</evidence>
<protein>
    <submittedName>
        <fullName evidence="2">Uncharacterized protein</fullName>
    </submittedName>
</protein>
<reference evidence="2" key="1">
    <citation type="journal article" date="2014" name="Int. J. Syst. Evol. Microbiol.">
        <title>Complete genome sequence of Corynebacterium casei LMG S-19264T (=DSM 44701T), isolated from a smear-ripened cheese.</title>
        <authorList>
            <consortium name="US DOE Joint Genome Institute (JGI-PGF)"/>
            <person name="Walter F."/>
            <person name="Albersmeier A."/>
            <person name="Kalinowski J."/>
            <person name="Ruckert C."/>
        </authorList>
    </citation>
    <scope>NUCLEOTIDE SEQUENCE</scope>
    <source>
        <strain evidence="2">CGMCC 4.7403</strain>
    </source>
</reference>
<evidence type="ECO:0000256" key="1">
    <source>
        <dbReference type="SAM" id="MobiDB-lite"/>
    </source>
</evidence>
<keyword evidence="3" id="KW-1185">Reference proteome</keyword>
<evidence type="ECO:0000313" key="3">
    <source>
        <dbReference type="Proteomes" id="UP000603227"/>
    </source>
</evidence>
<gene>
    <name evidence="2" type="ORF">GCM10017771_01140</name>
</gene>
<sequence>MINDKDADGTGFLPGMPRPAILTVVTYCRYLKGFTQWLTGRGITRFVQVTAADLDEGPRVLRCPEEVPSGTNVPLRFNHGATERSTKVKRTPRR</sequence>
<name>A0A919L2Z9_9ACTN</name>
<accession>A0A919L2Z9</accession>
<dbReference type="EMBL" id="BNAT01000001">
    <property type="protein sequence ID" value="GHH80831.1"/>
    <property type="molecule type" value="Genomic_DNA"/>
</dbReference>